<feature type="signal peptide" evidence="1">
    <location>
        <begin position="1"/>
        <end position="17"/>
    </location>
</feature>
<proteinExistence type="predicted"/>
<dbReference type="GO" id="GO:0005576">
    <property type="term" value="C:extracellular region"/>
    <property type="evidence" value="ECO:0007669"/>
    <property type="project" value="TreeGrafter"/>
</dbReference>
<dbReference type="AlphaFoldDB" id="A0A1I7K6D3"/>
<dbReference type="Proteomes" id="UP000242496">
    <property type="component" value="Unassembled WGS sequence"/>
</dbReference>
<dbReference type="RefSeq" id="WP_092553842.1">
    <property type="nucleotide sequence ID" value="NZ_CAWRBG010000026.1"/>
</dbReference>
<keyword evidence="3" id="KW-1185">Reference proteome</keyword>
<dbReference type="STRING" id="351659.SAMN05421784_1484"/>
<name>A0A1I7K6D3_9GAMM</name>
<feature type="chain" id="PRO_5017230859" description="Lysozyme inhibitor LprI N-terminal domain-containing protein" evidence="1">
    <location>
        <begin position="18"/>
        <end position="109"/>
    </location>
</feature>
<accession>A0A1I7K6D3</accession>
<dbReference type="EMBL" id="FPBJ01000048">
    <property type="protein sequence ID" value="SFU92950.1"/>
    <property type="molecule type" value="Genomic_DNA"/>
</dbReference>
<evidence type="ECO:0000313" key="3">
    <source>
        <dbReference type="Proteomes" id="UP000242496"/>
    </source>
</evidence>
<dbReference type="InterPro" id="IPR052755">
    <property type="entry name" value="Lysozyme_Inhibitor_LprI"/>
</dbReference>
<gene>
    <name evidence="2" type="ORF">SAMN05421784_1484</name>
</gene>
<dbReference type="PANTHER" id="PTHR37549">
    <property type="entry name" value="LIPOPROTEIN LPRI"/>
    <property type="match status" value="1"/>
</dbReference>
<dbReference type="PANTHER" id="PTHR37549:SF1">
    <property type="entry name" value="LIPOPROTEIN LPRI"/>
    <property type="match status" value="1"/>
</dbReference>
<evidence type="ECO:0000313" key="2">
    <source>
        <dbReference type="EMBL" id="SFU92950.1"/>
    </source>
</evidence>
<evidence type="ECO:0000256" key="1">
    <source>
        <dbReference type="SAM" id="SignalP"/>
    </source>
</evidence>
<organism evidence="2 3">
    <name type="scientific">Xenorhabdus koppenhoeferi</name>
    <dbReference type="NCBI Taxonomy" id="351659"/>
    <lineage>
        <taxon>Bacteria</taxon>
        <taxon>Pseudomonadati</taxon>
        <taxon>Pseudomonadota</taxon>
        <taxon>Gammaproteobacteria</taxon>
        <taxon>Enterobacterales</taxon>
        <taxon>Morganellaceae</taxon>
        <taxon>Xenorhabdus</taxon>
    </lineage>
</organism>
<evidence type="ECO:0008006" key="4">
    <source>
        <dbReference type="Google" id="ProtNLM"/>
    </source>
</evidence>
<protein>
    <recommendedName>
        <fullName evidence="4">Lysozyme inhibitor LprI N-terminal domain-containing protein</fullName>
    </recommendedName>
</protein>
<sequence>MKYLFFLLIILSPLSFAASFDCAKAKSPDEKAICSSPKLNDLDVEMSVKYHFLRGLFAMGVSGEMYDNQTTWLKQRQKCKGDTACLIQSYHQRIKQLDTLYNSIEKPVC</sequence>
<reference evidence="3" key="1">
    <citation type="submission" date="2016-10" db="EMBL/GenBank/DDBJ databases">
        <authorList>
            <person name="Varghese N."/>
            <person name="Submissions S."/>
        </authorList>
    </citation>
    <scope>NUCLEOTIDE SEQUENCE [LARGE SCALE GENOMIC DNA]</scope>
    <source>
        <strain evidence="3">DSM 18168</strain>
    </source>
</reference>
<dbReference type="OrthoDB" id="5957809at2"/>
<keyword evidence="1" id="KW-0732">Signal</keyword>